<dbReference type="InterPro" id="IPR001958">
    <property type="entry name" value="Tet-R_TetA/multi-R_MdtG-like"/>
</dbReference>
<keyword evidence="4 10" id="KW-0812">Transmembrane</keyword>
<feature type="domain" description="Major facilitator superfamily (MFS) profile" evidence="11">
    <location>
        <begin position="144"/>
        <end position="533"/>
    </location>
</feature>
<feature type="transmembrane region" description="Helical" evidence="10">
    <location>
        <begin position="508"/>
        <end position="529"/>
    </location>
</feature>
<feature type="transmembrane region" description="Helical" evidence="10">
    <location>
        <begin position="269"/>
        <end position="289"/>
    </location>
</feature>
<dbReference type="Proteomes" id="UP000515140">
    <property type="component" value="Unplaced"/>
</dbReference>
<dbReference type="FunFam" id="1.20.1250.20:FF:000297">
    <property type="entry name" value="Solute carrier family 22 member 18"/>
    <property type="match status" value="1"/>
</dbReference>
<dbReference type="InParanoid" id="A0A6P5J665"/>
<evidence type="ECO:0000256" key="6">
    <source>
        <dbReference type="ARBA" id="ARBA00023136"/>
    </source>
</evidence>
<accession>A0A6P5J665</accession>
<dbReference type="InterPro" id="IPR036259">
    <property type="entry name" value="MFS_trans_sf"/>
</dbReference>
<dbReference type="PRINTS" id="PR01035">
    <property type="entry name" value="TCRTETA"/>
</dbReference>
<dbReference type="RefSeq" id="XP_020826479.1">
    <property type="nucleotide sequence ID" value="XM_020970820.1"/>
</dbReference>
<dbReference type="PANTHER" id="PTHR24002:SF3">
    <property type="entry name" value="SOLUTE CARRIER FAMILY 22 MEMBER 18"/>
    <property type="match status" value="1"/>
</dbReference>
<dbReference type="GO" id="GO:0016324">
    <property type="term" value="C:apical plasma membrane"/>
    <property type="evidence" value="ECO:0007669"/>
    <property type="project" value="UniProtKB-SubCell"/>
</dbReference>
<evidence type="ECO:0000313" key="13">
    <source>
        <dbReference type="RefSeq" id="XP_020826479.1"/>
    </source>
</evidence>
<proteinExistence type="inferred from homology"/>
<dbReference type="CTD" id="5002"/>
<feature type="transmembrane region" description="Helical" evidence="10">
    <location>
        <begin position="448"/>
        <end position="466"/>
    </location>
</feature>
<gene>
    <name evidence="13" type="primary">SLC22A18</name>
</gene>
<dbReference type="PANTHER" id="PTHR24002">
    <property type="entry name" value="SOLUTE CARRIER FAMILY 22 MEMBER 18"/>
    <property type="match status" value="1"/>
</dbReference>
<evidence type="ECO:0000256" key="7">
    <source>
        <dbReference type="ARBA" id="ARBA00078639"/>
    </source>
</evidence>
<reference evidence="13" key="1">
    <citation type="submission" date="2025-08" db="UniProtKB">
        <authorList>
            <consortium name="RefSeq"/>
        </authorList>
    </citation>
    <scope>IDENTIFICATION</scope>
    <source>
        <tissue evidence="13">Spleen</tissue>
    </source>
</reference>
<evidence type="ECO:0000256" key="9">
    <source>
        <dbReference type="SAM" id="MobiDB-lite"/>
    </source>
</evidence>
<sequence length="547" mass="58427">MSPSPVKAALELAFLELPPGVRRRGCGGFNFPLSTLGVQETFPWRASLLPLPPLPPGLSPRPALASTIQAGGPHSTGLWHPGCPVAAEWFPCCLLSYQVPPVVYASSRDPKQARMQVDTHLQQRRKAQGGPQKESPASPGDAGQQFVLRVTYVLTAVELTCLFMQFSIMPYLAKDLGLDSVGFGYLQTLFGVLQLLGGPIFGRFADQWGARAALTLSFLAASGFYLLISFATNVPLLVVSRIPAMFMHVLPGAQMVITDMTSPADRPAALGKLGLCFGIGVILGSMLGGTLNTKFGIYSPAYVAFLANAICTLVSLTCIPANTKATSEAERAPSGTPPAASVFDLKEIARLLALPGVGSVFFIKILSGFPSGLFMIMFSIISMNFFELEAAQAGYLMSYSGVLQMVVQGLVVGQLTERYSEDTLLQASIFVFSSVGLAMALMTNVFHFCLIVPGLVFSMCIMNIVTDSMLTKSVPPSDTGAMLGICASVQPLTRTIGPTIGGLLYKRFGVAAFGHLQFAVNLLLFLYLYKKNVPQNVKKSPLSLLQG</sequence>
<evidence type="ECO:0000256" key="3">
    <source>
        <dbReference type="ARBA" id="ARBA00022475"/>
    </source>
</evidence>
<organism evidence="12 13">
    <name type="scientific">Phascolarctos cinereus</name>
    <name type="common">Koala</name>
    <dbReference type="NCBI Taxonomy" id="38626"/>
    <lineage>
        <taxon>Eukaryota</taxon>
        <taxon>Metazoa</taxon>
        <taxon>Chordata</taxon>
        <taxon>Craniata</taxon>
        <taxon>Vertebrata</taxon>
        <taxon>Euteleostomi</taxon>
        <taxon>Mammalia</taxon>
        <taxon>Metatheria</taxon>
        <taxon>Diprotodontia</taxon>
        <taxon>Phascolarctidae</taxon>
        <taxon>Phascolarctos</taxon>
    </lineage>
</organism>
<dbReference type="InterPro" id="IPR011701">
    <property type="entry name" value="MFS"/>
</dbReference>
<dbReference type="FunCoup" id="A0A6P5J665">
    <property type="interactions" value="648"/>
</dbReference>
<evidence type="ECO:0000259" key="11">
    <source>
        <dbReference type="PROSITE" id="PS50850"/>
    </source>
</evidence>
<dbReference type="PROSITE" id="PS50850">
    <property type="entry name" value="MFS"/>
    <property type="match status" value="1"/>
</dbReference>
<feature type="region of interest" description="Disordered" evidence="9">
    <location>
        <begin position="114"/>
        <end position="142"/>
    </location>
</feature>
<comment type="function">
    <text evidence="8">May act as a transporter of organic cations based on a proton efflux antiport mechanism. May play a role in the transport of chloroquine and quinidine-related compounds in kidney. Plays a role in the regulation of lipid metabolism.</text>
</comment>
<keyword evidence="5 10" id="KW-1133">Transmembrane helix</keyword>
<keyword evidence="6 10" id="KW-0472">Membrane</keyword>
<evidence type="ECO:0000256" key="2">
    <source>
        <dbReference type="ARBA" id="ARBA00009203"/>
    </source>
</evidence>
<dbReference type="InterPro" id="IPR020846">
    <property type="entry name" value="MFS_dom"/>
</dbReference>
<keyword evidence="3" id="KW-1003">Cell membrane</keyword>
<evidence type="ECO:0000313" key="12">
    <source>
        <dbReference type="Proteomes" id="UP000515140"/>
    </source>
</evidence>
<evidence type="ECO:0000256" key="1">
    <source>
        <dbReference type="ARBA" id="ARBA00004424"/>
    </source>
</evidence>
<dbReference type="SUPFAM" id="SSF103473">
    <property type="entry name" value="MFS general substrate transporter"/>
    <property type="match status" value="1"/>
</dbReference>
<feature type="transmembrane region" description="Helical" evidence="10">
    <location>
        <begin position="361"/>
        <end position="381"/>
    </location>
</feature>
<feature type="transmembrane region" description="Helical" evidence="10">
    <location>
        <begin position="301"/>
        <end position="322"/>
    </location>
</feature>
<name>A0A6P5J665_PHACI</name>
<feature type="transmembrane region" description="Helical" evidence="10">
    <location>
        <begin position="185"/>
        <end position="204"/>
    </location>
</feature>
<dbReference type="Gene3D" id="1.20.1250.20">
    <property type="entry name" value="MFS general substrate transporter like domains"/>
    <property type="match status" value="1"/>
</dbReference>
<protein>
    <recommendedName>
        <fullName evidence="7">Organic cation transporter-like protein 2</fullName>
    </recommendedName>
</protein>
<dbReference type="GO" id="GO:0022857">
    <property type="term" value="F:transmembrane transporter activity"/>
    <property type="evidence" value="ECO:0007669"/>
    <property type="project" value="InterPro"/>
</dbReference>
<evidence type="ECO:0000256" key="5">
    <source>
        <dbReference type="ARBA" id="ARBA00022989"/>
    </source>
</evidence>
<evidence type="ECO:0000256" key="8">
    <source>
        <dbReference type="ARBA" id="ARBA00093348"/>
    </source>
</evidence>
<dbReference type="KEGG" id="pcw:110197145"/>
<dbReference type="AlphaFoldDB" id="A0A6P5J665"/>
<dbReference type="CDD" id="cd17331">
    <property type="entry name" value="MFS_SLC22A18"/>
    <property type="match status" value="1"/>
</dbReference>
<keyword evidence="12" id="KW-1185">Reference proteome</keyword>
<feature type="transmembrane region" description="Helical" evidence="10">
    <location>
        <begin position="216"/>
        <end position="238"/>
    </location>
</feature>
<comment type="subcellular location">
    <subcellularLocation>
        <location evidence="1">Apical cell membrane</location>
        <topology evidence="1">Multi-pass membrane protein</topology>
    </subcellularLocation>
</comment>
<evidence type="ECO:0000256" key="10">
    <source>
        <dbReference type="SAM" id="Phobius"/>
    </source>
</evidence>
<dbReference type="Pfam" id="PF07690">
    <property type="entry name" value="MFS_1"/>
    <property type="match status" value="1"/>
</dbReference>
<evidence type="ECO:0000256" key="4">
    <source>
        <dbReference type="ARBA" id="ARBA00022692"/>
    </source>
</evidence>
<dbReference type="GO" id="GO:0005635">
    <property type="term" value="C:nuclear envelope"/>
    <property type="evidence" value="ECO:0007669"/>
    <property type="project" value="TreeGrafter"/>
</dbReference>
<comment type="similarity">
    <text evidence="2">Belongs to the major facilitator (TC 2.A.1) superfamily. Organic cation transporter (TC 2.A.1.19) family.</text>
</comment>
<feature type="transmembrane region" description="Helical" evidence="10">
    <location>
        <begin position="152"/>
        <end position="173"/>
    </location>
</feature>
<dbReference type="GeneID" id="110197145"/>